<gene>
    <name evidence="1" type="ORF">RF11_12561</name>
</gene>
<accession>A0A0C2JF51</accession>
<dbReference type="Proteomes" id="UP000031668">
    <property type="component" value="Unassembled WGS sequence"/>
</dbReference>
<organism evidence="1 2">
    <name type="scientific">Thelohanellus kitauei</name>
    <name type="common">Myxosporean</name>
    <dbReference type="NCBI Taxonomy" id="669202"/>
    <lineage>
        <taxon>Eukaryota</taxon>
        <taxon>Metazoa</taxon>
        <taxon>Cnidaria</taxon>
        <taxon>Myxozoa</taxon>
        <taxon>Myxosporea</taxon>
        <taxon>Bivalvulida</taxon>
        <taxon>Platysporina</taxon>
        <taxon>Myxobolidae</taxon>
        <taxon>Thelohanellus</taxon>
    </lineage>
</organism>
<comment type="caution">
    <text evidence="1">The sequence shown here is derived from an EMBL/GenBank/DDBJ whole genome shotgun (WGS) entry which is preliminary data.</text>
</comment>
<name>A0A0C2JF51_THEKT</name>
<sequence length="170" mass="19758">MFKTFTDNKNSNNLEQAVDLRTSEDVLTFFKVELTQFFQSVAEISSLSKLHFQIHDIERNNCSFMVKRTIVTEKTEPSKPKSKARKTLPRKVTLPKSQKTLTQFMNFGKKTKGGPVEKPPDKILTKEQCPEYLFDNLHLYPLNQIESFLLKLCITGHLDAVYKIFNKLKR</sequence>
<dbReference type="AlphaFoldDB" id="A0A0C2JF51"/>
<proteinExistence type="predicted"/>
<keyword evidence="2" id="KW-1185">Reference proteome</keyword>
<dbReference type="EMBL" id="JWZT01003054">
    <property type="protein sequence ID" value="KII67878.1"/>
    <property type="molecule type" value="Genomic_DNA"/>
</dbReference>
<evidence type="ECO:0000313" key="2">
    <source>
        <dbReference type="Proteomes" id="UP000031668"/>
    </source>
</evidence>
<dbReference type="OrthoDB" id="199913at2759"/>
<reference evidence="1 2" key="1">
    <citation type="journal article" date="2014" name="Genome Biol. Evol.">
        <title>The genome of the myxosporean Thelohanellus kitauei shows adaptations to nutrient acquisition within its fish host.</title>
        <authorList>
            <person name="Yang Y."/>
            <person name="Xiong J."/>
            <person name="Zhou Z."/>
            <person name="Huo F."/>
            <person name="Miao W."/>
            <person name="Ran C."/>
            <person name="Liu Y."/>
            <person name="Zhang J."/>
            <person name="Feng J."/>
            <person name="Wang M."/>
            <person name="Wang M."/>
            <person name="Wang L."/>
            <person name="Yao B."/>
        </authorList>
    </citation>
    <scope>NUCLEOTIDE SEQUENCE [LARGE SCALE GENOMIC DNA]</scope>
    <source>
        <strain evidence="1">Wuqing</strain>
    </source>
</reference>
<protein>
    <submittedName>
        <fullName evidence="1">Uncharacterized protein</fullName>
    </submittedName>
</protein>
<evidence type="ECO:0000313" key="1">
    <source>
        <dbReference type="EMBL" id="KII67878.1"/>
    </source>
</evidence>